<evidence type="ECO:0000256" key="5">
    <source>
        <dbReference type="ARBA" id="ARBA00023242"/>
    </source>
</evidence>
<evidence type="ECO:0000256" key="1">
    <source>
        <dbReference type="ARBA" id="ARBA00004123"/>
    </source>
</evidence>
<dbReference type="EMBL" id="AP024449">
    <property type="protein sequence ID" value="BCS29152.1"/>
    <property type="molecule type" value="Genomic_DNA"/>
</dbReference>
<feature type="DNA-binding region" description="Fork-head" evidence="6">
    <location>
        <begin position="229"/>
        <end position="321"/>
    </location>
</feature>
<dbReference type="PROSITE" id="PS50039">
    <property type="entry name" value="FORK_HEAD_3"/>
    <property type="match status" value="1"/>
</dbReference>
<proteinExistence type="predicted"/>
<dbReference type="RefSeq" id="XP_041561338.1">
    <property type="nucleotide sequence ID" value="XM_041695626.1"/>
</dbReference>
<dbReference type="PROSITE" id="PS00658">
    <property type="entry name" value="FORK_HEAD_2"/>
    <property type="match status" value="1"/>
</dbReference>
<reference evidence="9" key="1">
    <citation type="submission" date="2021-01" db="EMBL/GenBank/DDBJ databases">
        <authorList>
            <consortium name="Aspergillus puulaauensis MK2 genome sequencing consortium"/>
            <person name="Kazuki M."/>
            <person name="Futagami T."/>
        </authorList>
    </citation>
    <scope>NUCLEOTIDE SEQUENCE</scope>
    <source>
        <strain evidence="9">MK2</strain>
    </source>
</reference>
<organism evidence="9 10">
    <name type="scientific">Aspergillus puulaauensis</name>
    <dbReference type="NCBI Taxonomy" id="1220207"/>
    <lineage>
        <taxon>Eukaryota</taxon>
        <taxon>Fungi</taxon>
        <taxon>Dikarya</taxon>
        <taxon>Ascomycota</taxon>
        <taxon>Pezizomycotina</taxon>
        <taxon>Eurotiomycetes</taxon>
        <taxon>Eurotiomycetidae</taxon>
        <taxon>Eurotiales</taxon>
        <taxon>Aspergillaceae</taxon>
        <taxon>Aspergillus</taxon>
    </lineage>
</organism>
<dbReference type="Proteomes" id="UP000654913">
    <property type="component" value="Chromosome 7"/>
</dbReference>
<dbReference type="Gene3D" id="1.10.10.10">
    <property type="entry name" value="Winged helix-like DNA-binding domain superfamily/Winged helix DNA-binding domain"/>
    <property type="match status" value="1"/>
</dbReference>
<gene>
    <name evidence="9" type="ORF">APUU_70722S</name>
</gene>
<protein>
    <recommendedName>
        <fullName evidence="8">Fork-head domain-containing protein</fullName>
    </recommendedName>
</protein>
<feature type="region of interest" description="Disordered" evidence="7">
    <location>
        <begin position="310"/>
        <end position="347"/>
    </location>
</feature>
<evidence type="ECO:0000256" key="7">
    <source>
        <dbReference type="SAM" id="MobiDB-lite"/>
    </source>
</evidence>
<keyword evidence="5 6" id="KW-0539">Nucleus</keyword>
<evidence type="ECO:0000256" key="3">
    <source>
        <dbReference type="ARBA" id="ARBA00023125"/>
    </source>
</evidence>
<evidence type="ECO:0000313" key="9">
    <source>
        <dbReference type="EMBL" id="BCS29152.1"/>
    </source>
</evidence>
<evidence type="ECO:0000256" key="2">
    <source>
        <dbReference type="ARBA" id="ARBA00023015"/>
    </source>
</evidence>
<keyword evidence="4" id="KW-0804">Transcription</keyword>
<reference evidence="9" key="2">
    <citation type="submission" date="2021-02" db="EMBL/GenBank/DDBJ databases">
        <title>Aspergillus puulaauensis MK2 genome sequence.</title>
        <authorList>
            <person name="Futagami T."/>
            <person name="Mori K."/>
            <person name="Kadooka C."/>
            <person name="Tanaka T."/>
        </authorList>
    </citation>
    <scope>NUCLEOTIDE SEQUENCE</scope>
    <source>
        <strain evidence="9">MK2</strain>
    </source>
</reference>
<dbReference type="InterPro" id="IPR001766">
    <property type="entry name" value="Fork_head_dom"/>
</dbReference>
<dbReference type="SMART" id="SM00339">
    <property type="entry name" value="FH"/>
    <property type="match status" value="1"/>
</dbReference>
<feature type="region of interest" description="Disordered" evidence="7">
    <location>
        <begin position="21"/>
        <end position="60"/>
    </location>
</feature>
<dbReference type="SUPFAM" id="SSF46785">
    <property type="entry name" value="Winged helix' DNA-binding domain"/>
    <property type="match status" value="1"/>
</dbReference>
<keyword evidence="3 6" id="KW-0238">DNA-binding</keyword>
<dbReference type="OrthoDB" id="5954824at2759"/>
<accession>A0A7R7XWT0</accession>
<dbReference type="InterPro" id="IPR036390">
    <property type="entry name" value="WH_DNA-bd_sf"/>
</dbReference>
<feature type="domain" description="Fork-head" evidence="8">
    <location>
        <begin position="229"/>
        <end position="321"/>
    </location>
</feature>
<dbReference type="PANTHER" id="PTHR45881:SF5">
    <property type="entry name" value="FORK-HEAD DOMAIN-CONTAINING PROTEIN"/>
    <property type="match status" value="1"/>
</dbReference>
<evidence type="ECO:0000256" key="6">
    <source>
        <dbReference type="PROSITE-ProRule" id="PRU00089"/>
    </source>
</evidence>
<sequence>MDRSISTCGSMLDQSFNRDLYHHLPSSSSSRTPETPPSIFDGWSDSSSNSPDAKIPYHQQQQPWAVEPAVNCSLFPSHPESPIEPPLDGLPRIIPSTGGHVPEWSGPLMAPGYSSSRQLRPETRRLPAGKHMSDWVHAKSPEVPPSSFSLYKAPSHLFGATITPHSQSPSPSANPMMTTGLSPTPVSAPYHALPLTVLSPPPIKLEADREVAPPANPEETEETSADPPYSQLIFDALDAAPGKKLPLQGIYQWFEKNTAKGRDPGSKGWQNSIRHNLSMNAGFEAVREDPVPGKKPVNYWRLTNDAAENGIQSTTRYRKQTNYKKSTAWDPPAPQRQRSGAKGGKATKISAKYRGLAHNMNNMSLEEYRRERAYRQQQQLHHLRNLHGYPHQQQFQQLQQQRRLPNDLLHAQYLHRTSPTTATTTTTTPAAGTTVLSPGYAGATTSTTAPMPRPPAVQSFNLGDFVGCASAAPCTAPAPTPIYCDMAGPSSDCLVFDAGFMGMSGVHSPFAVSEISASDLHIGL</sequence>
<keyword evidence="10" id="KW-1185">Reference proteome</keyword>
<evidence type="ECO:0000256" key="4">
    <source>
        <dbReference type="ARBA" id="ARBA00023163"/>
    </source>
</evidence>
<dbReference type="GO" id="GO:0005634">
    <property type="term" value="C:nucleus"/>
    <property type="evidence" value="ECO:0007669"/>
    <property type="project" value="UniProtKB-SubCell"/>
</dbReference>
<dbReference type="KEGG" id="apuu:APUU_70722S"/>
<dbReference type="GO" id="GO:0000978">
    <property type="term" value="F:RNA polymerase II cis-regulatory region sequence-specific DNA binding"/>
    <property type="evidence" value="ECO:0007669"/>
    <property type="project" value="TreeGrafter"/>
</dbReference>
<dbReference type="Pfam" id="PF00250">
    <property type="entry name" value="Forkhead"/>
    <property type="match status" value="1"/>
</dbReference>
<comment type="subcellular location">
    <subcellularLocation>
        <location evidence="1 6">Nucleus</location>
    </subcellularLocation>
</comment>
<evidence type="ECO:0000313" key="10">
    <source>
        <dbReference type="Proteomes" id="UP000654913"/>
    </source>
</evidence>
<dbReference type="GeneID" id="64979149"/>
<keyword evidence="2" id="KW-0805">Transcription regulation</keyword>
<dbReference type="PANTHER" id="PTHR45881">
    <property type="entry name" value="CHECKPOINT SUPPRESSOR 1-LIKE, ISOFORM A-RELATED"/>
    <property type="match status" value="1"/>
</dbReference>
<dbReference type="GO" id="GO:0000981">
    <property type="term" value="F:DNA-binding transcription factor activity, RNA polymerase II-specific"/>
    <property type="evidence" value="ECO:0007669"/>
    <property type="project" value="TreeGrafter"/>
</dbReference>
<name>A0A7R7XWT0_9EURO</name>
<dbReference type="InterPro" id="IPR036388">
    <property type="entry name" value="WH-like_DNA-bd_sf"/>
</dbReference>
<evidence type="ECO:0000259" key="8">
    <source>
        <dbReference type="PROSITE" id="PS50039"/>
    </source>
</evidence>
<dbReference type="AlphaFoldDB" id="A0A7R7XWT0"/>
<dbReference type="InterPro" id="IPR030456">
    <property type="entry name" value="TF_fork_head_CS_2"/>
</dbReference>